<dbReference type="EMBL" id="CH964182">
    <property type="protein sequence ID" value="EDW80224.2"/>
    <property type="molecule type" value="Genomic_DNA"/>
</dbReference>
<dbReference type="KEGG" id="dwi:6646573"/>
<dbReference type="InterPro" id="IPR013320">
    <property type="entry name" value="ConA-like_dom_sf"/>
</dbReference>
<dbReference type="Proteomes" id="UP000007798">
    <property type="component" value="Unassembled WGS sequence"/>
</dbReference>
<evidence type="ECO:0000256" key="2">
    <source>
        <dbReference type="RuleBase" id="RU102079"/>
    </source>
</evidence>
<organism evidence="4 5">
    <name type="scientific">Drosophila willistoni</name>
    <name type="common">Fruit fly</name>
    <dbReference type="NCBI Taxonomy" id="7260"/>
    <lineage>
        <taxon>Eukaryota</taxon>
        <taxon>Metazoa</taxon>
        <taxon>Ecdysozoa</taxon>
        <taxon>Arthropoda</taxon>
        <taxon>Hexapoda</taxon>
        <taxon>Insecta</taxon>
        <taxon>Pterygota</taxon>
        <taxon>Neoptera</taxon>
        <taxon>Endopterygota</taxon>
        <taxon>Diptera</taxon>
        <taxon>Brachycera</taxon>
        <taxon>Muscomorpha</taxon>
        <taxon>Ephydroidea</taxon>
        <taxon>Drosophilidae</taxon>
        <taxon>Drosophila</taxon>
        <taxon>Sophophora</taxon>
    </lineage>
</organism>
<dbReference type="InParanoid" id="B4N783"/>
<dbReference type="InterPro" id="IPR001079">
    <property type="entry name" value="Galectin_CRD"/>
</dbReference>
<dbReference type="SMART" id="SM00276">
    <property type="entry name" value="GLECT"/>
    <property type="match status" value="2"/>
</dbReference>
<dbReference type="FunCoup" id="B4N783">
    <property type="interactions" value="4"/>
</dbReference>
<reference evidence="4 5" key="1">
    <citation type="journal article" date="2007" name="Nature">
        <title>Evolution of genes and genomes on the Drosophila phylogeny.</title>
        <authorList>
            <consortium name="Drosophila 12 Genomes Consortium"/>
            <person name="Clark A.G."/>
            <person name="Eisen M.B."/>
            <person name="Smith D.R."/>
            <person name="Bergman C.M."/>
            <person name="Oliver B."/>
            <person name="Markow T.A."/>
            <person name="Kaufman T.C."/>
            <person name="Kellis M."/>
            <person name="Gelbart W."/>
            <person name="Iyer V.N."/>
            <person name="Pollard D.A."/>
            <person name="Sackton T.B."/>
            <person name="Larracuente A.M."/>
            <person name="Singh N.D."/>
            <person name="Abad J.P."/>
            <person name="Abt D.N."/>
            <person name="Adryan B."/>
            <person name="Aguade M."/>
            <person name="Akashi H."/>
            <person name="Anderson W.W."/>
            <person name="Aquadro C.F."/>
            <person name="Ardell D.H."/>
            <person name="Arguello R."/>
            <person name="Artieri C.G."/>
            <person name="Barbash D.A."/>
            <person name="Barker D."/>
            <person name="Barsanti P."/>
            <person name="Batterham P."/>
            <person name="Batzoglou S."/>
            <person name="Begun D."/>
            <person name="Bhutkar A."/>
            <person name="Blanco E."/>
            <person name="Bosak S.A."/>
            <person name="Bradley R.K."/>
            <person name="Brand A.D."/>
            <person name="Brent M.R."/>
            <person name="Brooks A.N."/>
            <person name="Brown R.H."/>
            <person name="Butlin R.K."/>
            <person name="Caggese C."/>
            <person name="Calvi B.R."/>
            <person name="Bernardo de Carvalho A."/>
            <person name="Caspi A."/>
            <person name="Castrezana S."/>
            <person name="Celniker S.E."/>
            <person name="Chang J.L."/>
            <person name="Chapple C."/>
            <person name="Chatterji S."/>
            <person name="Chinwalla A."/>
            <person name="Civetta A."/>
            <person name="Clifton S.W."/>
            <person name="Comeron J.M."/>
            <person name="Costello J.C."/>
            <person name="Coyne J.A."/>
            <person name="Daub J."/>
            <person name="David R.G."/>
            <person name="Delcher A.L."/>
            <person name="Delehaunty K."/>
            <person name="Do C.B."/>
            <person name="Ebling H."/>
            <person name="Edwards K."/>
            <person name="Eickbush T."/>
            <person name="Evans J.D."/>
            <person name="Filipski A."/>
            <person name="Findeiss S."/>
            <person name="Freyhult E."/>
            <person name="Fulton L."/>
            <person name="Fulton R."/>
            <person name="Garcia A.C."/>
            <person name="Gardiner A."/>
            <person name="Garfield D.A."/>
            <person name="Garvin B.E."/>
            <person name="Gibson G."/>
            <person name="Gilbert D."/>
            <person name="Gnerre S."/>
            <person name="Godfrey J."/>
            <person name="Good R."/>
            <person name="Gotea V."/>
            <person name="Gravely B."/>
            <person name="Greenberg A.J."/>
            <person name="Griffiths-Jones S."/>
            <person name="Gross S."/>
            <person name="Guigo R."/>
            <person name="Gustafson E.A."/>
            <person name="Haerty W."/>
            <person name="Hahn M.W."/>
            <person name="Halligan D.L."/>
            <person name="Halpern A.L."/>
            <person name="Halter G.M."/>
            <person name="Han M.V."/>
            <person name="Heger A."/>
            <person name="Hillier L."/>
            <person name="Hinrichs A.S."/>
            <person name="Holmes I."/>
            <person name="Hoskins R.A."/>
            <person name="Hubisz M.J."/>
            <person name="Hultmark D."/>
            <person name="Huntley M.A."/>
            <person name="Jaffe D.B."/>
            <person name="Jagadeeshan S."/>
            <person name="Jeck W.R."/>
            <person name="Johnson J."/>
            <person name="Jones C.D."/>
            <person name="Jordan W.C."/>
            <person name="Karpen G.H."/>
            <person name="Kataoka E."/>
            <person name="Keightley P.D."/>
            <person name="Kheradpour P."/>
            <person name="Kirkness E.F."/>
            <person name="Koerich L.B."/>
            <person name="Kristiansen K."/>
            <person name="Kudrna D."/>
            <person name="Kulathinal R.J."/>
            <person name="Kumar S."/>
            <person name="Kwok R."/>
            <person name="Lander E."/>
            <person name="Langley C.H."/>
            <person name="Lapoint R."/>
            <person name="Lazzaro B.P."/>
            <person name="Lee S.J."/>
            <person name="Levesque L."/>
            <person name="Li R."/>
            <person name="Lin C.F."/>
            <person name="Lin M.F."/>
            <person name="Lindblad-Toh K."/>
            <person name="Llopart A."/>
            <person name="Long M."/>
            <person name="Low L."/>
            <person name="Lozovsky E."/>
            <person name="Lu J."/>
            <person name="Luo M."/>
            <person name="Machado C.A."/>
            <person name="Makalowski W."/>
            <person name="Marzo M."/>
            <person name="Matsuda M."/>
            <person name="Matzkin L."/>
            <person name="McAllister B."/>
            <person name="McBride C.S."/>
            <person name="McKernan B."/>
            <person name="McKernan K."/>
            <person name="Mendez-Lago M."/>
            <person name="Minx P."/>
            <person name="Mollenhauer M.U."/>
            <person name="Montooth K."/>
            <person name="Mount S.M."/>
            <person name="Mu X."/>
            <person name="Myers E."/>
            <person name="Negre B."/>
            <person name="Newfeld S."/>
            <person name="Nielsen R."/>
            <person name="Noor M.A."/>
            <person name="O'Grady P."/>
            <person name="Pachter L."/>
            <person name="Papaceit M."/>
            <person name="Parisi M.J."/>
            <person name="Parisi M."/>
            <person name="Parts L."/>
            <person name="Pedersen J.S."/>
            <person name="Pesole G."/>
            <person name="Phillippy A.M."/>
            <person name="Ponting C.P."/>
            <person name="Pop M."/>
            <person name="Porcelli D."/>
            <person name="Powell J.R."/>
            <person name="Prohaska S."/>
            <person name="Pruitt K."/>
            <person name="Puig M."/>
            <person name="Quesneville H."/>
            <person name="Ram K.R."/>
            <person name="Rand D."/>
            <person name="Rasmussen M.D."/>
            <person name="Reed L.K."/>
            <person name="Reenan R."/>
            <person name="Reily A."/>
            <person name="Remington K.A."/>
            <person name="Rieger T.T."/>
            <person name="Ritchie M.G."/>
            <person name="Robin C."/>
            <person name="Rogers Y.H."/>
            <person name="Rohde C."/>
            <person name="Rozas J."/>
            <person name="Rubenfield M.J."/>
            <person name="Ruiz A."/>
            <person name="Russo S."/>
            <person name="Salzberg S.L."/>
            <person name="Sanchez-Gracia A."/>
            <person name="Saranga D.J."/>
            <person name="Sato H."/>
            <person name="Schaeffer S.W."/>
            <person name="Schatz M.C."/>
            <person name="Schlenke T."/>
            <person name="Schwartz R."/>
            <person name="Segarra C."/>
            <person name="Singh R.S."/>
            <person name="Sirot L."/>
            <person name="Sirota M."/>
            <person name="Sisneros N.B."/>
            <person name="Smith C.D."/>
            <person name="Smith T.F."/>
            <person name="Spieth J."/>
            <person name="Stage D.E."/>
            <person name="Stark A."/>
            <person name="Stephan W."/>
            <person name="Strausberg R.L."/>
            <person name="Strempel S."/>
            <person name="Sturgill D."/>
            <person name="Sutton G."/>
            <person name="Sutton G.G."/>
            <person name="Tao W."/>
            <person name="Teichmann S."/>
            <person name="Tobari Y.N."/>
            <person name="Tomimura Y."/>
            <person name="Tsolas J.M."/>
            <person name="Valente V.L."/>
            <person name="Venter E."/>
            <person name="Venter J.C."/>
            <person name="Vicario S."/>
            <person name="Vieira F.G."/>
            <person name="Vilella A.J."/>
            <person name="Villasante A."/>
            <person name="Walenz B."/>
            <person name="Wang J."/>
            <person name="Wasserman M."/>
            <person name="Watts T."/>
            <person name="Wilson D."/>
            <person name="Wilson R.K."/>
            <person name="Wing R.A."/>
            <person name="Wolfner M.F."/>
            <person name="Wong A."/>
            <person name="Wong G.K."/>
            <person name="Wu C.I."/>
            <person name="Wu G."/>
            <person name="Yamamoto D."/>
            <person name="Yang H.P."/>
            <person name="Yang S.P."/>
            <person name="Yorke J.A."/>
            <person name="Yoshida K."/>
            <person name="Zdobnov E."/>
            <person name="Zhang P."/>
            <person name="Zhang Y."/>
            <person name="Zimin A.V."/>
            <person name="Baldwin J."/>
            <person name="Abdouelleil A."/>
            <person name="Abdulkadir J."/>
            <person name="Abebe A."/>
            <person name="Abera B."/>
            <person name="Abreu J."/>
            <person name="Acer S.C."/>
            <person name="Aftuck L."/>
            <person name="Alexander A."/>
            <person name="An P."/>
            <person name="Anderson E."/>
            <person name="Anderson S."/>
            <person name="Arachi H."/>
            <person name="Azer M."/>
            <person name="Bachantsang P."/>
            <person name="Barry A."/>
            <person name="Bayul T."/>
            <person name="Berlin A."/>
            <person name="Bessette D."/>
            <person name="Bloom T."/>
            <person name="Blye J."/>
            <person name="Boguslavskiy L."/>
            <person name="Bonnet C."/>
            <person name="Boukhgalter B."/>
            <person name="Bourzgui I."/>
            <person name="Brown A."/>
            <person name="Cahill P."/>
            <person name="Channer S."/>
            <person name="Cheshatsang Y."/>
            <person name="Chuda L."/>
            <person name="Citroen M."/>
            <person name="Collymore A."/>
            <person name="Cooke P."/>
            <person name="Costello M."/>
            <person name="D'Aco K."/>
            <person name="Daza R."/>
            <person name="De Haan G."/>
            <person name="DeGray S."/>
            <person name="DeMaso C."/>
            <person name="Dhargay N."/>
            <person name="Dooley K."/>
            <person name="Dooley E."/>
            <person name="Doricent M."/>
            <person name="Dorje P."/>
            <person name="Dorjee K."/>
            <person name="Dupes A."/>
            <person name="Elong R."/>
            <person name="Falk J."/>
            <person name="Farina A."/>
            <person name="Faro S."/>
            <person name="Ferguson D."/>
            <person name="Fisher S."/>
            <person name="Foley C.D."/>
            <person name="Franke A."/>
            <person name="Friedrich D."/>
            <person name="Gadbois L."/>
            <person name="Gearin G."/>
            <person name="Gearin C.R."/>
            <person name="Giannoukos G."/>
            <person name="Goode T."/>
            <person name="Graham J."/>
            <person name="Grandbois E."/>
            <person name="Grewal S."/>
            <person name="Gyaltsen K."/>
            <person name="Hafez N."/>
            <person name="Hagos B."/>
            <person name="Hall J."/>
            <person name="Henson C."/>
            <person name="Hollinger A."/>
            <person name="Honan T."/>
            <person name="Huard M.D."/>
            <person name="Hughes L."/>
            <person name="Hurhula B."/>
            <person name="Husby M.E."/>
            <person name="Kamat A."/>
            <person name="Kanga B."/>
            <person name="Kashin S."/>
            <person name="Khazanovich D."/>
            <person name="Kisner P."/>
            <person name="Lance K."/>
            <person name="Lara M."/>
            <person name="Lee W."/>
            <person name="Lennon N."/>
            <person name="Letendre F."/>
            <person name="LeVine R."/>
            <person name="Lipovsky A."/>
            <person name="Liu X."/>
            <person name="Liu J."/>
            <person name="Liu S."/>
            <person name="Lokyitsang T."/>
            <person name="Lokyitsang Y."/>
            <person name="Lubonja R."/>
            <person name="Lui A."/>
            <person name="MacDonald P."/>
            <person name="Magnisalis V."/>
            <person name="Maru K."/>
            <person name="Matthews C."/>
            <person name="McCusker W."/>
            <person name="McDonough S."/>
            <person name="Mehta T."/>
            <person name="Meldrim J."/>
            <person name="Meneus L."/>
            <person name="Mihai O."/>
            <person name="Mihalev A."/>
            <person name="Mihova T."/>
            <person name="Mittelman R."/>
            <person name="Mlenga V."/>
            <person name="Montmayeur A."/>
            <person name="Mulrain L."/>
            <person name="Navidi A."/>
            <person name="Naylor J."/>
            <person name="Negash T."/>
            <person name="Nguyen T."/>
            <person name="Nguyen N."/>
            <person name="Nicol R."/>
            <person name="Norbu C."/>
            <person name="Norbu N."/>
            <person name="Novod N."/>
            <person name="O'Neill B."/>
            <person name="Osman S."/>
            <person name="Markiewicz E."/>
            <person name="Oyono O.L."/>
            <person name="Patti C."/>
            <person name="Phunkhang P."/>
            <person name="Pierre F."/>
            <person name="Priest M."/>
            <person name="Raghuraman S."/>
            <person name="Rege F."/>
            <person name="Reyes R."/>
            <person name="Rise C."/>
            <person name="Rogov P."/>
            <person name="Ross K."/>
            <person name="Ryan E."/>
            <person name="Settipalli S."/>
            <person name="Shea T."/>
            <person name="Sherpa N."/>
            <person name="Shi L."/>
            <person name="Shih D."/>
            <person name="Sparrow T."/>
            <person name="Spaulding J."/>
            <person name="Stalker J."/>
            <person name="Stange-Thomann N."/>
            <person name="Stavropoulos S."/>
            <person name="Stone C."/>
            <person name="Strader C."/>
            <person name="Tesfaye S."/>
            <person name="Thomson T."/>
            <person name="Thoulutsang Y."/>
            <person name="Thoulutsang D."/>
            <person name="Topham K."/>
            <person name="Topping I."/>
            <person name="Tsamla T."/>
            <person name="Vassiliev H."/>
            <person name="Vo A."/>
            <person name="Wangchuk T."/>
            <person name="Wangdi T."/>
            <person name="Weiand M."/>
            <person name="Wilkinson J."/>
            <person name="Wilson A."/>
            <person name="Yadav S."/>
            <person name="Young G."/>
            <person name="Yu Q."/>
            <person name="Zembek L."/>
            <person name="Zhong D."/>
            <person name="Zimmer A."/>
            <person name="Zwirko Z."/>
            <person name="Jaffe D.B."/>
            <person name="Alvarez P."/>
            <person name="Brockman W."/>
            <person name="Butler J."/>
            <person name="Chin C."/>
            <person name="Gnerre S."/>
            <person name="Grabherr M."/>
            <person name="Kleber M."/>
            <person name="Mauceli E."/>
            <person name="MacCallum I."/>
        </authorList>
    </citation>
    <scope>NUCLEOTIDE SEQUENCE [LARGE SCALE GENOMIC DNA]</scope>
    <source>
        <strain evidence="5">Tucson 14030-0811.24</strain>
    </source>
</reference>
<dbReference type="eggNOG" id="KOG3587">
    <property type="taxonomic scope" value="Eukaryota"/>
</dbReference>
<dbReference type="SUPFAM" id="SSF49899">
    <property type="entry name" value="Concanavalin A-like lectins/glucanases"/>
    <property type="match status" value="2"/>
</dbReference>
<dbReference type="PANTHER" id="PTHR11346:SF185">
    <property type="entry name" value="GALECTIN"/>
    <property type="match status" value="1"/>
</dbReference>
<dbReference type="AlphaFoldDB" id="B4N783"/>
<dbReference type="InterPro" id="IPR044156">
    <property type="entry name" value="Galectin-like"/>
</dbReference>
<dbReference type="GO" id="GO:0030246">
    <property type="term" value="F:carbohydrate binding"/>
    <property type="evidence" value="ECO:0007669"/>
    <property type="project" value="UniProtKB-UniRule"/>
</dbReference>
<keyword evidence="5" id="KW-1185">Reference proteome</keyword>
<evidence type="ECO:0000259" key="3">
    <source>
        <dbReference type="PROSITE" id="PS51304"/>
    </source>
</evidence>
<dbReference type="Pfam" id="PF00337">
    <property type="entry name" value="Gal-bind_lectin"/>
    <property type="match status" value="2"/>
</dbReference>
<dbReference type="SMART" id="SM00908">
    <property type="entry name" value="Gal-bind_lectin"/>
    <property type="match status" value="2"/>
</dbReference>
<feature type="domain" description="Galectin" evidence="3">
    <location>
        <begin position="35"/>
        <end position="181"/>
    </location>
</feature>
<evidence type="ECO:0000313" key="4">
    <source>
        <dbReference type="EMBL" id="EDW80224.2"/>
    </source>
</evidence>
<proteinExistence type="predicted"/>
<keyword evidence="1 2" id="KW-0430">Lectin</keyword>
<feature type="domain" description="Galectin" evidence="3">
    <location>
        <begin position="244"/>
        <end position="385"/>
    </location>
</feature>
<gene>
    <name evidence="4" type="primary">Dwil\GK18874</name>
    <name evidence="4" type="ORF">Dwil_GK18874</name>
</gene>
<dbReference type="Gene3D" id="2.60.120.200">
    <property type="match status" value="2"/>
</dbReference>
<name>B4N783_DROWI</name>
<evidence type="ECO:0000313" key="5">
    <source>
        <dbReference type="Proteomes" id="UP000007798"/>
    </source>
</evidence>
<sequence>MYMNIFPGARTIALRRDLDAMSVFYEERSAANRRKHFKLMEAPMPGLSFFFHGLILSACEHFAIDFITRKYELSHNSAGNGNGDGDVLLQIAGRLPQNYIVRNSRLMGKWGIEENSSNLFFQLVRGKSFWMQVLLTEESFYISVNGFHFVEYHHRLPYRWLVGIDVHGDVSDVVVNNFYVNEYPILLSETLARPLACVYNSPVIQWVEDGRFLPREWLRVDDAIATMKKLHKIHRSQITLPFYGRIPEIEKLTEGRAIRIEGRVRLMPQSFSVTLQRGQEVWPQPTASFFFSPSFLRNCRDKLGKAIITRSAFLNGCWVNREVTRMHTNLRPGSAFVIIIACRQSYYEVFVNSEKLLKFKHQMNPDIVDIVNIRGDIRLWEVVIESFAQSTARLAIGRALANLR</sequence>
<dbReference type="OrthoDB" id="6251307at2759"/>
<dbReference type="GO" id="GO:0016936">
    <property type="term" value="F:galactoside binding"/>
    <property type="evidence" value="ECO:0007669"/>
    <property type="project" value="TreeGrafter"/>
</dbReference>
<evidence type="ECO:0000256" key="1">
    <source>
        <dbReference type="ARBA" id="ARBA00022734"/>
    </source>
</evidence>
<dbReference type="FunFam" id="2.60.120.200:FF:000180">
    <property type="entry name" value="Galectin"/>
    <property type="match status" value="1"/>
</dbReference>
<dbReference type="PROSITE" id="PS51304">
    <property type="entry name" value="GALECTIN"/>
    <property type="match status" value="2"/>
</dbReference>
<dbReference type="PANTHER" id="PTHR11346">
    <property type="entry name" value="GALECTIN"/>
    <property type="match status" value="1"/>
</dbReference>
<accession>B4N783</accession>
<protein>
    <recommendedName>
        <fullName evidence="2">Galectin</fullName>
    </recommendedName>
</protein>
<dbReference type="HOGENOM" id="CLU_037794_0_0_1"/>
<dbReference type="CDD" id="cd00070">
    <property type="entry name" value="GLECT"/>
    <property type="match status" value="2"/>
</dbReference>